<dbReference type="PANTHER" id="PTHR32248:SF4">
    <property type="entry name" value="RNA POLYMERASE SIGMA-54 FACTOR"/>
    <property type="match status" value="1"/>
</dbReference>
<dbReference type="InterPro" id="IPR038709">
    <property type="entry name" value="RpoN_core-bd_sf"/>
</dbReference>
<dbReference type="PRINTS" id="PR00045">
    <property type="entry name" value="SIGMA54FCT"/>
</dbReference>
<dbReference type="NCBIfam" id="TIGR02395">
    <property type="entry name" value="rpoN_sigma"/>
    <property type="match status" value="1"/>
</dbReference>
<accession>A0ABT8NFU9</accession>
<evidence type="ECO:0000256" key="4">
    <source>
        <dbReference type="ARBA" id="ARBA00022695"/>
    </source>
</evidence>
<dbReference type="PROSITE" id="PS00717">
    <property type="entry name" value="SIGMA54_1"/>
    <property type="match status" value="1"/>
</dbReference>
<dbReference type="Pfam" id="PF04552">
    <property type="entry name" value="Sigma54_DBD"/>
    <property type="match status" value="1"/>
</dbReference>
<dbReference type="Gene3D" id="1.10.10.60">
    <property type="entry name" value="Homeodomain-like"/>
    <property type="match status" value="1"/>
</dbReference>
<evidence type="ECO:0000256" key="1">
    <source>
        <dbReference type="ARBA" id="ARBA00008798"/>
    </source>
</evidence>
<protein>
    <submittedName>
        <fullName evidence="11">RNA polymerase factor sigma-54</fullName>
    </submittedName>
</protein>
<keyword evidence="6" id="KW-0731">Sigma factor</keyword>
<dbReference type="Pfam" id="PF04963">
    <property type="entry name" value="Sigma54_CBD"/>
    <property type="match status" value="1"/>
</dbReference>
<evidence type="ECO:0000256" key="6">
    <source>
        <dbReference type="ARBA" id="ARBA00023082"/>
    </source>
</evidence>
<dbReference type="PIRSF" id="PIRSF000774">
    <property type="entry name" value="RpoN"/>
    <property type="match status" value="1"/>
</dbReference>
<evidence type="ECO:0000313" key="12">
    <source>
        <dbReference type="Proteomes" id="UP001172142"/>
    </source>
</evidence>
<evidence type="ECO:0000256" key="5">
    <source>
        <dbReference type="ARBA" id="ARBA00023015"/>
    </source>
</evidence>
<name>A0ABT8NFU9_9BACL</name>
<sequence>MQLEVNVKQSLALKMTQEMQQSLQVLQMSAVELQASLAEKVSENPLLNIEYQDHQVDFKKIEKMALLKNHSGSATSVKHISEDYLHTKRPVSQDVEDIEKYLVEQIPSNVDLSDIEKRVLLFYINNLDESGYLDVALDTAADKFGVEIESAEKVLRLLHTFEPAGIGARSLKECLLIQMVETYSETCLPYRIVAHHLDDLAQGALKKIAVLCKVPKAEVQAAVDFIRTLKPKPLQEVASSAVEYVIPDIIVDEVGGEWVVSVNRKHIPTISINEYYAHMMKECDDETKKYLKTNLKDASILIQGLEQRDQTLYRLARLLVEVQASFFEKGLTALKPMRLKDVAELLEVHESTISRAVNSKYIQTPFGVFKLQALFAKGFLNTEGQTESTSHIKARIKEIIESEDSRKPYSDQKLAAILKEENVHISRRTVAKYREELLISNSAKRVRYS</sequence>
<evidence type="ECO:0000259" key="10">
    <source>
        <dbReference type="Pfam" id="PF04963"/>
    </source>
</evidence>
<dbReference type="PROSITE" id="PS00718">
    <property type="entry name" value="SIGMA54_2"/>
    <property type="match status" value="1"/>
</dbReference>
<keyword evidence="7" id="KW-0238">DNA-binding</keyword>
<dbReference type="PROSITE" id="PS50044">
    <property type="entry name" value="SIGMA54_3"/>
    <property type="match status" value="1"/>
</dbReference>
<keyword evidence="12" id="KW-1185">Reference proteome</keyword>
<dbReference type="Proteomes" id="UP001172142">
    <property type="component" value="Unassembled WGS sequence"/>
</dbReference>
<organism evidence="11 12">
    <name type="scientific">Planococcus shenhongbingii</name>
    <dbReference type="NCBI Taxonomy" id="3058398"/>
    <lineage>
        <taxon>Bacteria</taxon>
        <taxon>Bacillati</taxon>
        <taxon>Bacillota</taxon>
        <taxon>Bacilli</taxon>
        <taxon>Bacillales</taxon>
        <taxon>Caryophanaceae</taxon>
        <taxon>Planococcus</taxon>
    </lineage>
</organism>
<reference evidence="11 12" key="1">
    <citation type="submission" date="2023-07" db="EMBL/GenBank/DDBJ databases">
        <title>Novel species in genus Planococcus.</title>
        <authorList>
            <person name="Ning S."/>
        </authorList>
    </citation>
    <scope>NUCLEOTIDE SEQUENCE [LARGE SCALE GENOMIC DNA]</scope>
    <source>
        <strain evidence="11 12">N017</strain>
    </source>
</reference>
<comment type="similarity">
    <text evidence="1">Belongs to the sigma-54 factor family.</text>
</comment>
<evidence type="ECO:0000259" key="9">
    <source>
        <dbReference type="Pfam" id="PF04552"/>
    </source>
</evidence>
<proteinExistence type="inferred from homology"/>
<dbReference type="Gene3D" id="1.10.10.1330">
    <property type="entry name" value="RNA polymerase sigma-54 factor, core-binding domain"/>
    <property type="match status" value="1"/>
</dbReference>
<evidence type="ECO:0000256" key="2">
    <source>
        <dbReference type="ARBA" id="ARBA00022478"/>
    </source>
</evidence>
<dbReference type="Pfam" id="PF00309">
    <property type="entry name" value="Sigma54_AID"/>
    <property type="match status" value="1"/>
</dbReference>
<keyword evidence="2" id="KW-0240">DNA-directed RNA polymerase</keyword>
<evidence type="ECO:0000256" key="7">
    <source>
        <dbReference type="ARBA" id="ARBA00023125"/>
    </source>
</evidence>
<dbReference type="InterPro" id="IPR000394">
    <property type="entry name" value="RNA_pol_sigma_54"/>
</dbReference>
<evidence type="ECO:0000313" key="11">
    <source>
        <dbReference type="EMBL" id="MDN7246365.1"/>
    </source>
</evidence>
<dbReference type="InterPro" id="IPR007046">
    <property type="entry name" value="RNA_pol_sigma_54_core-bd"/>
</dbReference>
<evidence type="ECO:0000256" key="3">
    <source>
        <dbReference type="ARBA" id="ARBA00022679"/>
    </source>
</evidence>
<dbReference type="InterPro" id="IPR007634">
    <property type="entry name" value="RNA_pol_sigma_54_DNA-bd"/>
</dbReference>
<feature type="domain" description="RNA polymerase sigma factor 54 DNA-binding" evidence="9">
    <location>
        <begin position="289"/>
        <end position="446"/>
    </location>
</feature>
<keyword evidence="4" id="KW-0548">Nucleotidyltransferase</keyword>
<dbReference type="RefSeq" id="WP_301856934.1">
    <property type="nucleotide sequence ID" value="NZ_JAUJWU010000003.1"/>
</dbReference>
<comment type="caution">
    <text evidence="11">The sequence shown here is derived from an EMBL/GenBank/DDBJ whole genome shotgun (WGS) entry which is preliminary data.</text>
</comment>
<feature type="domain" description="RNA polymerase sigma factor 54 core-binding" evidence="10">
    <location>
        <begin position="93"/>
        <end position="276"/>
    </location>
</feature>
<dbReference type="PANTHER" id="PTHR32248">
    <property type="entry name" value="RNA POLYMERASE SIGMA-54 FACTOR"/>
    <property type="match status" value="1"/>
</dbReference>
<keyword evidence="3" id="KW-0808">Transferase</keyword>
<evidence type="ECO:0000256" key="8">
    <source>
        <dbReference type="ARBA" id="ARBA00023163"/>
    </source>
</evidence>
<dbReference type="EMBL" id="JAUJWU010000003">
    <property type="protein sequence ID" value="MDN7246365.1"/>
    <property type="molecule type" value="Genomic_DNA"/>
</dbReference>
<keyword evidence="5" id="KW-0805">Transcription regulation</keyword>
<gene>
    <name evidence="11" type="primary">rpoN</name>
    <name evidence="11" type="ORF">QWY13_12790</name>
</gene>
<keyword evidence="8" id="KW-0804">Transcription</keyword>